<reference evidence="3 4" key="1">
    <citation type="submission" date="2020-09" db="EMBL/GenBank/DDBJ databases">
        <title>Novel species in genus Gordonia.</title>
        <authorList>
            <person name="Zhang G."/>
        </authorList>
    </citation>
    <scope>NUCLEOTIDE SEQUENCE [LARGE SCALE GENOMIC DNA]</scope>
    <source>
        <strain evidence="3 4">ON-33</strain>
    </source>
</reference>
<comment type="caution">
    <text evidence="3">The sequence shown here is derived from an EMBL/GenBank/DDBJ whole genome shotgun (WGS) entry which is preliminary data.</text>
</comment>
<keyword evidence="2" id="KW-0456">Lyase</keyword>
<evidence type="ECO:0000313" key="3">
    <source>
        <dbReference type="EMBL" id="MBD1318252.1"/>
    </source>
</evidence>
<dbReference type="EMBL" id="JACWMS010000001">
    <property type="protein sequence ID" value="MBD1318252.1"/>
    <property type="molecule type" value="Genomic_DNA"/>
</dbReference>
<dbReference type="SUPFAM" id="SSF53800">
    <property type="entry name" value="Chelatase"/>
    <property type="match status" value="1"/>
</dbReference>
<evidence type="ECO:0000313" key="4">
    <source>
        <dbReference type="Proteomes" id="UP000602395"/>
    </source>
</evidence>
<dbReference type="CDD" id="cd03416">
    <property type="entry name" value="CbiX_SirB_N"/>
    <property type="match status" value="1"/>
</dbReference>
<evidence type="ECO:0000256" key="2">
    <source>
        <dbReference type="ARBA" id="ARBA00023239"/>
    </source>
</evidence>
<organism evidence="3 4">
    <name type="scientific">Gordonia hankookensis</name>
    <dbReference type="NCBI Taxonomy" id="589403"/>
    <lineage>
        <taxon>Bacteria</taxon>
        <taxon>Bacillati</taxon>
        <taxon>Actinomycetota</taxon>
        <taxon>Actinomycetes</taxon>
        <taxon>Mycobacteriales</taxon>
        <taxon>Gordoniaceae</taxon>
        <taxon>Gordonia</taxon>
    </lineage>
</organism>
<dbReference type="PANTHER" id="PTHR33542:SF5">
    <property type="entry name" value="FERROCHELATASE CHE1"/>
    <property type="match status" value="1"/>
</dbReference>
<sequence>MTPTLLLVAHGSRDARFPATACRVRDAVAATLPGVDVRLAYLDLNAPLVGDALDEIAGDCVVVPLLFAAGYHQKIDLPAIIGEHDRRGRVVIRSEVIGTFPLANALAERLSEAGLGESACRRAGIILSAVGSSDAAADRHVRRRAIELSTLLNRPVEVVFATKLGHREHQLRNAVRRLRAAGADRIALSPYFLSAGLLTERVEAALDVHAPGALVAGPLGAHRDIVDAVCHHYWTAASTRTMSAKAPDQESVSAATFVARA</sequence>
<gene>
    <name evidence="3" type="ORF">IDF66_01535</name>
</gene>
<protein>
    <submittedName>
        <fullName evidence="3">Sirohydrochlorin chelatase</fullName>
    </submittedName>
</protein>
<keyword evidence="1" id="KW-0479">Metal-binding</keyword>
<proteinExistence type="predicted"/>
<dbReference type="Pfam" id="PF01903">
    <property type="entry name" value="CbiX"/>
    <property type="match status" value="2"/>
</dbReference>
<evidence type="ECO:0000256" key="1">
    <source>
        <dbReference type="ARBA" id="ARBA00022723"/>
    </source>
</evidence>
<name>A0ABR7W8T5_9ACTN</name>
<dbReference type="InterPro" id="IPR002762">
    <property type="entry name" value="CbiX-like"/>
</dbReference>
<dbReference type="Gene3D" id="3.40.50.1400">
    <property type="match status" value="2"/>
</dbReference>
<dbReference type="PANTHER" id="PTHR33542">
    <property type="entry name" value="SIROHYDROCHLORIN FERROCHELATASE, CHLOROPLASTIC"/>
    <property type="match status" value="1"/>
</dbReference>
<keyword evidence="4" id="KW-1185">Reference proteome</keyword>
<accession>A0ABR7W8T5</accession>
<dbReference type="Proteomes" id="UP000602395">
    <property type="component" value="Unassembled WGS sequence"/>
</dbReference>
<dbReference type="RefSeq" id="WP_190265506.1">
    <property type="nucleotide sequence ID" value="NZ_BAABAD010000003.1"/>
</dbReference>
<dbReference type="InterPro" id="IPR050963">
    <property type="entry name" value="Sirohydro_Cobaltochel/CbiX"/>
</dbReference>